<dbReference type="RefSeq" id="WP_135359794.1">
    <property type="nucleotide sequence ID" value="NZ_RWJZ01000003.1"/>
</dbReference>
<dbReference type="SUPFAM" id="SSF51735">
    <property type="entry name" value="NAD(P)-binding Rossmann-fold domains"/>
    <property type="match status" value="1"/>
</dbReference>
<dbReference type="Pfam" id="PF13561">
    <property type="entry name" value="adh_short_C2"/>
    <property type="match status" value="1"/>
</dbReference>
<dbReference type="AlphaFoldDB" id="A0A4Z0HS64"/>
<dbReference type="PANTHER" id="PTHR43975">
    <property type="entry name" value="ZGC:101858"/>
    <property type="match status" value="1"/>
</dbReference>
<evidence type="ECO:0000313" key="1">
    <source>
        <dbReference type="EMBL" id="TGB44144.1"/>
    </source>
</evidence>
<dbReference type="Pfam" id="PF00106">
    <property type="entry name" value="adh_short"/>
    <property type="match status" value="1"/>
</dbReference>
<name>A0A4Z0HS64_MYCPR</name>
<protein>
    <submittedName>
        <fullName evidence="1">SDR family oxidoreductase</fullName>
    </submittedName>
</protein>
<keyword evidence="2" id="KW-1185">Reference proteome</keyword>
<organism evidence="1 2">
    <name type="scientific">Mycolicibacterium peregrinum</name>
    <name type="common">Mycobacterium peregrinum</name>
    <dbReference type="NCBI Taxonomy" id="43304"/>
    <lineage>
        <taxon>Bacteria</taxon>
        <taxon>Bacillati</taxon>
        <taxon>Actinomycetota</taxon>
        <taxon>Actinomycetes</taxon>
        <taxon>Mycobacteriales</taxon>
        <taxon>Mycobacteriaceae</taxon>
        <taxon>Mycolicibacterium</taxon>
    </lineage>
</organism>
<sequence>MSEASDVVVVIGAGAIGTAVARRQGSGRTLVLADRDEEALDKVEGILRDEGHDVVGYAVDISVRGAVCDLVREIRWRGRITQLVMAAGLTPTQGSVAEILAVNLQGVGAVLESFGSVVSRGGSGVVVSSIAGHLTEGLNRDQEQALADVWADELLDLPFTDPARFADPAAAYAFAKRANHILVQAAAIRWGWQGARVNSISPGMICTAAGKREMGSASASRLRHIVSEAGMGRSGTPDDVAAAASFLLSPDASFITGSDLIIDGGVVAAMRTGQLSLLDA</sequence>
<accession>A0A4Z0HS64</accession>
<dbReference type="Gene3D" id="3.40.50.720">
    <property type="entry name" value="NAD(P)-binding Rossmann-like Domain"/>
    <property type="match status" value="1"/>
</dbReference>
<dbReference type="NCBIfam" id="NF005395">
    <property type="entry name" value="PRK06940.1"/>
    <property type="match status" value="1"/>
</dbReference>
<dbReference type="InterPro" id="IPR002347">
    <property type="entry name" value="SDR_fam"/>
</dbReference>
<dbReference type="PANTHER" id="PTHR43975:SF2">
    <property type="entry name" value="EG:BACR7A4.14 PROTEIN-RELATED"/>
    <property type="match status" value="1"/>
</dbReference>
<proteinExistence type="predicted"/>
<dbReference type="EMBL" id="RWKA01000004">
    <property type="protein sequence ID" value="TGB44144.1"/>
    <property type="molecule type" value="Genomic_DNA"/>
</dbReference>
<reference evidence="1 2" key="1">
    <citation type="submission" date="2018-12" db="EMBL/GenBank/DDBJ databases">
        <title>Draft genome sequences of Mycolicibacterium peregrinum isolated from a pig with lymphadenitis and from soil on the same Japanese pig farm.</title>
        <authorList>
            <person name="Komatsu T."/>
            <person name="Ohya K."/>
            <person name="Sawai K."/>
            <person name="Odoi J.O."/>
            <person name="Otsu K."/>
            <person name="Ota A."/>
            <person name="Ito T."/>
            <person name="Kawai M."/>
            <person name="Maruyama F."/>
        </authorList>
    </citation>
    <scope>NUCLEOTIDE SEQUENCE [LARGE SCALE GENOMIC DNA]</scope>
    <source>
        <strain evidence="1 2">138</strain>
    </source>
</reference>
<comment type="caution">
    <text evidence="1">The sequence shown here is derived from an EMBL/GenBank/DDBJ whole genome shotgun (WGS) entry which is preliminary data.</text>
</comment>
<dbReference type="InterPro" id="IPR036291">
    <property type="entry name" value="NAD(P)-bd_dom_sf"/>
</dbReference>
<gene>
    <name evidence="1" type="ORF">EJD98_09745</name>
</gene>
<evidence type="ECO:0000313" key="2">
    <source>
        <dbReference type="Proteomes" id="UP000297792"/>
    </source>
</evidence>
<dbReference type="Proteomes" id="UP000297792">
    <property type="component" value="Unassembled WGS sequence"/>
</dbReference>
<dbReference type="PRINTS" id="PR00081">
    <property type="entry name" value="GDHRDH"/>
</dbReference>